<accession>A0A6I4NQM4</accession>
<dbReference type="EMBL" id="WSTB01000015">
    <property type="protein sequence ID" value="MWB96550.1"/>
    <property type="molecule type" value="Genomic_DNA"/>
</dbReference>
<keyword evidence="2" id="KW-1185">Reference proteome</keyword>
<dbReference type="RefSeq" id="WP_160376443.1">
    <property type="nucleotide sequence ID" value="NZ_WSTB01000015.1"/>
</dbReference>
<dbReference type="NCBIfam" id="NF038153">
    <property type="entry name" value="lant_leader_L1a"/>
    <property type="match status" value="1"/>
</dbReference>
<evidence type="ECO:0000313" key="2">
    <source>
        <dbReference type="Proteomes" id="UP000471501"/>
    </source>
</evidence>
<organism evidence="1 2">
    <name type="scientific">Flavobacterium hydrocarbonoxydans</name>
    <dbReference type="NCBI Taxonomy" id="2683249"/>
    <lineage>
        <taxon>Bacteria</taxon>
        <taxon>Pseudomonadati</taxon>
        <taxon>Bacteroidota</taxon>
        <taxon>Flavobacteriia</taxon>
        <taxon>Flavobacteriales</taxon>
        <taxon>Flavobacteriaceae</taxon>
        <taxon>Flavobacterium</taxon>
    </lineage>
</organism>
<reference evidence="1 2" key="1">
    <citation type="submission" date="2019-12" db="EMBL/GenBank/DDBJ databases">
        <authorList>
            <person name="Kim Y.S."/>
        </authorList>
    </citation>
    <scope>NUCLEOTIDE SEQUENCE [LARGE SCALE GENOMIC DNA]</scope>
    <source>
        <strain evidence="1 2">GA093</strain>
    </source>
</reference>
<comment type="caution">
    <text evidence="1">The sequence shown here is derived from an EMBL/GenBank/DDBJ whole genome shotgun (WGS) entry which is preliminary data.</text>
</comment>
<evidence type="ECO:0000313" key="1">
    <source>
        <dbReference type="EMBL" id="MWB96550.1"/>
    </source>
</evidence>
<gene>
    <name evidence="1" type="ORF">GON26_19470</name>
</gene>
<sequence>MKKTTMDNKLAFNKVAVAELNDNLLNEINGGLSTIVGGDNCTGCCCLQISLVLQQM</sequence>
<name>A0A6I4NQM4_9FLAO</name>
<proteinExistence type="predicted"/>
<dbReference type="Proteomes" id="UP000471501">
    <property type="component" value="Unassembled WGS sequence"/>
</dbReference>
<dbReference type="InterPro" id="IPR058238">
    <property type="entry name" value="Lant_leader_dom"/>
</dbReference>
<dbReference type="AlphaFoldDB" id="A0A6I4NQM4"/>
<protein>
    <submittedName>
        <fullName evidence="1">Uncharacterized protein</fullName>
    </submittedName>
</protein>